<proteinExistence type="predicted"/>
<name>A0A497XX85_9SPHI</name>
<dbReference type="AlphaFoldDB" id="A0A497XX85"/>
<evidence type="ECO:0000313" key="2">
    <source>
        <dbReference type="EMBL" id="RLJ73529.1"/>
    </source>
</evidence>
<comment type="caution">
    <text evidence="2">The sequence shown here is derived from an EMBL/GenBank/DDBJ whole genome shotgun (WGS) entry which is preliminary data.</text>
</comment>
<evidence type="ECO:0000256" key="1">
    <source>
        <dbReference type="SAM" id="SignalP"/>
    </source>
</evidence>
<evidence type="ECO:0008006" key="4">
    <source>
        <dbReference type="Google" id="ProtNLM"/>
    </source>
</evidence>
<feature type="signal peptide" evidence="1">
    <location>
        <begin position="1"/>
        <end position="29"/>
    </location>
</feature>
<accession>A0A497XX85</accession>
<protein>
    <recommendedName>
        <fullName evidence="4">DUF2911 domain-containing protein</fullName>
    </recommendedName>
</protein>
<feature type="chain" id="PRO_5019801038" description="DUF2911 domain-containing protein" evidence="1">
    <location>
        <begin position="30"/>
        <end position="200"/>
    </location>
</feature>
<sequence>MFIATENKNLKMKNIFIIVFALFCFSARAQQASPAEVKFPAPDPSPADIVYFPLNVPKAKAGDPTKPIIKIVYSRPQKKGRDIFGVLEQYGNVWRFGANESTEVRFFKKVSIGGKKIKAGTYSLFAIPNKDTWTIIVNSETDKWGAFTYNQAKDIVRVNVPVKTLTKPIEYFSLTFTEVNGGAHLVIGWDRTQVELPINF</sequence>
<evidence type="ECO:0000313" key="3">
    <source>
        <dbReference type="Proteomes" id="UP000273898"/>
    </source>
</evidence>
<gene>
    <name evidence="2" type="ORF">BCL90_3686</name>
</gene>
<organism evidence="2 3">
    <name type="scientific">Pedobacter alluvionis</name>
    <dbReference type="NCBI Taxonomy" id="475253"/>
    <lineage>
        <taxon>Bacteria</taxon>
        <taxon>Pseudomonadati</taxon>
        <taxon>Bacteroidota</taxon>
        <taxon>Sphingobacteriia</taxon>
        <taxon>Sphingobacteriales</taxon>
        <taxon>Sphingobacteriaceae</taxon>
        <taxon>Pedobacter</taxon>
    </lineage>
</organism>
<dbReference type="Proteomes" id="UP000273898">
    <property type="component" value="Unassembled WGS sequence"/>
</dbReference>
<reference evidence="2 3" key="1">
    <citation type="submission" date="2018-10" db="EMBL/GenBank/DDBJ databases">
        <title>Genomic Encyclopedia of Archaeal and Bacterial Type Strains, Phase II (KMG-II): from individual species to whole genera.</title>
        <authorList>
            <person name="Goeker M."/>
        </authorList>
    </citation>
    <scope>NUCLEOTIDE SEQUENCE [LARGE SCALE GENOMIC DNA]</scope>
    <source>
        <strain evidence="2 3">DSM 19624</strain>
    </source>
</reference>
<dbReference type="EMBL" id="RCCK01000013">
    <property type="protein sequence ID" value="RLJ73529.1"/>
    <property type="molecule type" value="Genomic_DNA"/>
</dbReference>
<keyword evidence="1" id="KW-0732">Signal</keyword>
<dbReference type="InterPro" id="IPR021314">
    <property type="entry name" value="DUF2911"/>
</dbReference>
<dbReference type="Pfam" id="PF11138">
    <property type="entry name" value="DUF2911"/>
    <property type="match status" value="1"/>
</dbReference>